<dbReference type="InterPro" id="IPR023346">
    <property type="entry name" value="Lysozyme-like_dom_sf"/>
</dbReference>
<evidence type="ECO:0000313" key="5">
    <source>
        <dbReference type="EMBL" id="CDH43461.1"/>
    </source>
</evidence>
<dbReference type="InterPro" id="IPR008258">
    <property type="entry name" value="Transglycosylase_SLT_dom_1"/>
</dbReference>
<dbReference type="PANTHER" id="PTHR37423:SF2">
    <property type="entry name" value="MEMBRANE-BOUND LYTIC MUREIN TRANSGLYCOSYLASE C"/>
    <property type="match status" value="1"/>
</dbReference>
<dbReference type="Proteomes" id="UP000019184">
    <property type="component" value="Unassembled WGS sequence"/>
</dbReference>
<feature type="region of interest" description="Disordered" evidence="2">
    <location>
        <begin position="132"/>
        <end position="155"/>
    </location>
</feature>
<comment type="caution">
    <text evidence="5">The sequence shown here is derived from an EMBL/GenBank/DDBJ whole genome shotgun (WGS) entry which is preliminary data.</text>
</comment>
<sequence length="412" mass="45139">MRPRLRGFTTLLTMLVLAACANQPAPPKANLPMVLSDDAIFPAPPELQPQIAFWRNVYAVWGRDQVALHDTRHLDLIYTVLTLPGSVGESQTAEQQAFVKGRLEVLKASLQQLESKVSTNAPLTPAEQALATRIQSSSGGSSAMADAGDRLRSQRGMRERFKRGLEISGRYDAAFRGVFREAGLPEDLAYLPHVESSFQNHAASSVGAVGMWQFMPDTARRLMIVNAAVDERRDPVASAQGAARYLGNAYDRLGSWPLAVTSYNHGVGGMKRAQGTFGNDMVGIVRNYSGAAFGFASRNFYTEFLAAREIARNPQRFFPEGVNYEPPLNLDRVRLRQAVAAPTLANHYEVNLWELNRLNTAWNAPAQTGRMALPAGTMVWLPAGTVDRLVQRGATDRALALADTVTTGQSRR</sequence>
<dbReference type="RefSeq" id="WP_051497311.1">
    <property type="nucleotide sequence ID" value="NZ_CBTK010000024.1"/>
</dbReference>
<dbReference type="EMBL" id="CBTK010000024">
    <property type="protein sequence ID" value="CDH43461.1"/>
    <property type="molecule type" value="Genomic_DNA"/>
</dbReference>
<evidence type="ECO:0000259" key="4">
    <source>
        <dbReference type="Pfam" id="PF01464"/>
    </source>
</evidence>
<dbReference type="CDD" id="cd16894">
    <property type="entry name" value="MltD-like"/>
    <property type="match status" value="1"/>
</dbReference>
<dbReference type="Gene3D" id="1.10.530.10">
    <property type="match status" value="1"/>
</dbReference>
<keyword evidence="6" id="KW-1185">Reference proteome</keyword>
<accession>A0A7U7J1Y7</accession>
<evidence type="ECO:0000256" key="1">
    <source>
        <dbReference type="ARBA" id="ARBA00007734"/>
    </source>
</evidence>
<feature type="chain" id="PRO_5030985568" evidence="3">
    <location>
        <begin position="22"/>
        <end position="412"/>
    </location>
</feature>
<comment type="similarity">
    <text evidence="1">Belongs to the transglycosylase Slt family.</text>
</comment>
<dbReference type="SUPFAM" id="SSF53955">
    <property type="entry name" value="Lysozyme-like"/>
    <property type="match status" value="1"/>
</dbReference>
<evidence type="ECO:0000256" key="2">
    <source>
        <dbReference type="SAM" id="MobiDB-lite"/>
    </source>
</evidence>
<proteinExistence type="inferred from homology"/>
<name>A0A7U7J1Y7_9GAMM</name>
<evidence type="ECO:0000256" key="3">
    <source>
        <dbReference type="SAM" id="SignalP"/>
    </source>
</evidence>
<protein>
    <submittedName>
        <fullName evidence="5">Lytic transglycosylase catalytic</fullName>
    </submittedName>
</protein>
<evidence type="ECO:0000313" key="6">
    <source>
        <dbReference type="Proteomes" id="UP000019184"/>
    </source>
</evidence>
<dbReference type="PANTHER" id="PTHR37423">
    <property type="entry name" value="SOLUBLE LYTIC MUREIN TRANSGLYCOSYLASE-RELATED"/>
    <property type="match status" value="1"/>
</dbReference>
<feature type="signal peptide" evidence="3">
    <location>
        <begin position="1"/>
        <end position="21"/>
    </location>
</feature>
<dbReference type="Pfam" id="PF01464">
    <property type="entry name" value="SLT"/>
    <property type="match status" value="1"/>
</dbReference>
<keyword evidence="3" id="KW-0732">Signal</keyword>
<gene>
    <name evidence="5" type="ORF">BN874_120112</name>
</gene>
<dbReference type="PROSITE" id="PS51257">
    <property type="entry name" value="PROKAR_LIPOPROTEIN"/>
    <property type="match status" value="1"/>
</dbReference>
<reference evidence="5 6" key="1">
    <citation type="journal article" date="2014" name="ISME J.">
        <title>Candidatus Competibacter-lineage genomes retrieved from metagenomes reveal functional metabolic diversity.</title>
        <authorList>
            <person name="McIlroy S.J."/>
            <person name="Albertsen M."/>
            <person name="Andresen E.K."/>
            <person name="Saunders A.M."/>
            <person name="Kristiansen R."/>
            <person name="Stokholm-Bjerregaard M."/>
            <person name="Nielsen K.L."/>
            <person name="Nielsen P.H."/>
        </authorList>
    </citation>
    <scope>NUCLEOTIDE SEQUENCE [LARGE SCALE GENOMIC DNA]</scope>
    <source>
        <strain evidence="5 6">Run_B_J11</strain>
    </source>
</reference>
<dbReference type="AlphaFoldDB" id="A0A7U7J1Y7"/>
<feature type="compositionally biased region" description="Low complexity" evidence="2">
    <location>
        <begin position="136"/>
        <end position="146"/>
    </location>
</feature>
<feature type="domain" description="Transglycosylase SLT" evidence="4">
    <location>
        <begin position="185"/>
        <end position="277"/>
    </location>
</feature>
<organism evidence="5 6">
    <name type="scientific">Candidatus Contendobacter odensis Run_B_J11</name>
    <dbReference type="NCBI Taxonomy" id="1400861"/>
    <lineage>
        <taxon>Bacteria</taxon>
        <taxon>Pseudomonadati</taxon>
        <taxon>Pseudomonadota</taxon>
        <taxon>Gammaproteobacteria</taxon>
        <taxon>Candidatus Competibacteraceae</taxon>
        <taxon>Candidatus Contendibacter</taxon>
    </lineage>
</organism>